<keyword evidence="3" id="KW-1185">Reference proteome</keyword>
<proteinExistence type="predicted"/>
<reference evidence="2" key="1">
    <citation type="journal article" date="2020" name="G3 (Bethesda)">
        <title>High-Quality Assemblies for Three Invasive Social Wasps from the &lt;i&gt;Vespula&lt;/i&gt; Genus.</title>
        <authorList>
            <person name="Harrop T.W.R."/>
            <person name="Guhlin J."/>
            <person name="McLaughlin G.M."/>
            <person name="Permina E."/>
            <person name="Stockwell P."/>
            <person name="Gilligan J."/>
            <person name="Le Lec M.F."/>
            <person name="Gruber M.A.M."/>
            <person name="Quinn O."/>
            <person name="Lovegrove M."/>
            <person name="Duncan E.J."/>
            <person name="Remnant E.J."/>
            <person name="Van Eeckhoven J."/>
            <person name="Graham B."/>
            <person name="Knapp R.A."/>
            <person name="Langford K.W."/>
            <person name="Kronenberg Z."/>
            <person name="Press M.O."/>
            <person name="Eacker S.M."/>
            <person name="Wilson-Rankin E.E."/>
            <person name="Purcell J."/>
            <person name="Lester P.J."/>
            <person name="Dearden P.K."/>
        </authorList>
    </citation>
    <scope>NUCLEOTIDE SEQUENCE</scope>
    <source>
        <strain evidence="2">Linc-1</strain>
    </source>
</reference>
<dbReference type="AlphaFoldDB" id="A0A834J8I1"/>
<feature type="compositionally biased region" description="Basic and acidic residues" evidence="1">
    <location>
        <begin position="49"/>
        <end position="64"/>
    </location>
</feature>
<comment type="caution">
    <text evidence="2">The sequence shown here is derived from an EMBL/GenBank/DDBJ whole genome shotgun (WGS) entry which is preliminary data.</text>
</comment>
<organism evidence="2 3">
    <name type="scientific">Vespula germanica</name>
    <name type="common">German yellow jacket</name>
    <name type="synonym">Paravespula germanica</name>
    <dbReference type="NCBI Taxonomy" id="30212"/>
    <lineage>
        <taxon>Eukaryota</taxon>
        <taxon>Metazoa</taxon>
        <taxon>Ecdysozoa</taxon>
        <taxon>Arthropoda</taxon>
        <taxon>Hexapoda</taxon>
        <taxon>Insecta</taxon>
        <taxon>Pterygota</taxon>
        <taxon>Neoptera</taxon>
        <taxon>Endopterygota</taxon>
        <taxon>Hymenoptera</taxon>
        <taxon>Apocrita</taxon>
        <taxon>Aculeata</taxon>
        <taxon>Vespoidea</taxon>
        <taxon>Vespidae</taxon>
        <taxon>Vespinae</taxon>
        <taxon>Vespula</taxon>
    </lineage>
</organism>
<name>A0A834J8I1_VESGE</name>
<sequence>MESAVTAPRGRTGSRRTTAPFLISQLFAAGSSTVATNSIRIQCENFPGKGEEDRVGRRVRERRNSPQSQPGHFELPIPVAELGSREVRRTGTGQTLATLGTDLGLTKYLA</sequence>
<feature type="region of interest" description="Disordered" evidence="1">
    <location>
        <begin position="47"/>
        <end position="74"/>
    </location>
</feature>
<evidence type="ECO:0000313" key="3">
    <source>
        <dbReference type="Proteomes" id="UP000617340"/>
    </source>
</evidence>
<protein>
    <submittedName>
        <fullName evidence="2">Uncharacterized protein</fullName>
    </submittedName>
</protein>
<dbReference type="Proteomes" id="UP000617340">
    <property type="component" value="Unassembled WGS sequence"/>
</dbReference>
<gene>
    <name evidence="2" type="ORF">HZH68_014673</name>
</gene>
<accession>A0A834J8I1</accession>
<evidence type="ECO:0000256" key="1">
    <source>
        <dbReference type="SAM" id="MobiDB-lite"/>
    </source>
</evidence>
<dbReference type="EMBL" id="JACSDZ010000018">
    <property type="protein sequence ID" value="KAF7383916.1"/>
    <property type="molecule type" value="Genomic_DNA"/>
</dbReference>
<evidence type="ECO:0000313" key="2">
    <source>
        <dbReference type="EMBL" id="KAF7383916.1"/>
    </source>
</evidence>